<evidence type="ECO:0000313" key="3">
    <source>
        <dbReference type="Proteomes" id="UP001221142"/>
    </source>
</evidence>
<accession>A0AAD7CG49</accession>
<reference evidence="2" key="1">
    <citation type="submission" date="2023-03" db="EMBL/GenBank/DDBJ databases">
        <title>Massive genome expansion in bonnet fungi (Mycena s.s.) driven by repeated elements and novel gene families across ecological guilds.</title>
        <authorList>
            <consortium name="Lawrence Berkeley National Laboratory"/>
            <person name="Harder C.B."/>
            <person name="Miyauchi S."/>
            <person name="Viragh M."/>
            <person name="Kuo A."/>
            <person name="Thoen E."/>
            <person name="Andreopoulos B."/>
            <person name="Lu D."/>
            <person name="Skrede I."/>
            <person name="Drula E."/>
            <person name="Henrissat B."/>
            <person name="Morin E."/>
            <person name="Kohler A."/>
            <person name="Barry K."/>
            <person name="LaButti K."/>
            <person name="Morin E."/>
            <person name="Salamov A."/>
            <person name="Lipzen A."/>
            <person name="Mereny Z."/>
            <person name="Hegedus B."/>
            <person name="Baldrian P."/>
            <person name="Stursova M."/>
            <person name="Weitz H."/>
            <person name="Taylor A."/>
            <person name="Grigoriev I.V."/>
            <person name="Nagy L.G."/>
            <person name="Martin F."/>
            <person name="Kauserud H."/>
        </authorList>
    </citation>
    <scope>NUCLEOTIDE SEQUENCE</scope>
    <source>
        <strain evidence="2">9284</strain>
    </source>
</reference>
<evidence type="ECO:0000256" key="1">
    <source>
        <dbReference type="SAM" id="MobiDB-lite"/>
    </source>
</evidence>
<dbReference type="EMBL" id="JARKIF010000002">
    <property type="protein sequence ID" value="KAJ7646813.1"/>
    <property type="molecule type" value="Genomic_DNA"/>
</dbReference>
<evidence type="ECO:0000313" key="2">
    <source>
        <dbReference type="EMBL" id="KAJ7646813.1"/>
    </source>
</evidence>
<organism evidence="2 3">
    <name type="scientific">Roridomyces roridus</name>
    <dbReference type="NCBI Taxonomy" id="1738132"/>
    <lineage>
        <taxon>Eukaryota</taxon>
        <taxon>Fungi</taxon>
        <taxon>Dikarya</taxon>
        <taxon>Basidiomycota</taxon>
        <taxon>Agaricomycotina</taxon>
        <taxon>Agaricomycetes</taxon>
        <taxon>Agaricomycetidae</taxon>
        <taxon>Agaricales</taxon>
        <taxon>Marasmiineae</taxon>
        <taxon>Mycenaceae</taxon>
        <taxon>Roridomyces</taxon>
    </lineage>
</organism>
<gene>
    <name evidence="2" type="ORF">FB45DRAFT_1019105</name>
</gene>
<name>A0AAD7CG49_9AGAR</name>
<keyword evidence="3" id="KW-1185">Reference proteome</keyword>
<protein>
    <submittedName>
        <fullName evidence="2">Uncharacterized protein</fullName>
    </submittedName>
</protein>
<dbReference type="Proteomes" id="UP001221142">
    <property type="component" value="Unassembled WGS sequence"/>
</dbReference>
<proteinExistence type="predicted"/>
<dbReference type="AlphaFoldDB" id="A0AAD7CG49"/>
<comment type="caution">
    <text evidence="2">The sequence shown here is derived from an EMBL/GenBank/DDBJ whole genome shotgun (WGS) entry which is preliminary data.</text>
</comment>
<sequence>MPPPMNTDSPVSSSSLLTGLASWFISRGGYRRFQLLDDQEVSKIRPGSDSPGKGRRNNDDVRPAFSIVADAIRIPDGSRVLIKKSEPERAYLGTFGSDPLASEPGNRCIRLIEILSVPDDPRFDLIVMPFY</sequence>
<feature type="region of interest" description="Disordered" evidence="1">
    <location>
        <begin position="42"/>
        <end position="61"/>
    </location>
</feature>